<keyword evidence="2" id="KW-1185">Reference proteome</keyword>
<comment type="caution">
    <text evidence="1">The sequence shown here is derived from an EMBL/GenBank/DDBJ whole genome shotgun (WGS) entry which is preliminary data.</text>
</comment>
<accession>A0ACC0JK15</accession>
<dbReference type="Proteomes" id="UP001064048">
    <property type="component" value="Chromosome 4"/>
</dbReference>
<name>A0ACC0JK15_CHOFU</name>
<evidence type="ECO:0000313" key="1">
    <source>
        <dbReference type="EMBL" id="KAI8424442.1"/>
    </source>
</evidence>
<proteinExistence type="predicted"/>
<reference evidence="1 2" key="1">
    <citation type="journal article" date="2022" name="Genome Biol. Evol.">
        <title>The Spruce Budworm Genome: Reconstructing the Evolutionary History of Antifreeze Proteins.</title>
        <authorList>
            <person name="Beliveau C."/>
            <person name="Gagne P."/>
            <person name="Picq S."/>
            <person name="Vernygora O."/>
            <person name="Keeling C.I."/>
            <person name="Pinkney K."/>
            <person name="Doucet D."/>
            <person name="Wen F."/>
            <person name="Johnston J.S."/>
            <person name="Maaroufi H."/>
            <person name="Boyle B."/>
            <person name="Laroche J."/>
            <person name="Dewar K."/>
            <person name="Juretic N."/>
            <person name="Blackburn G."/>
            <person name="Nisole A."/>
            <person name="Brunet B."/>
            <person name="Brandao M."/>
            <person name="Lumley L."/>
            <person name="Duan J."/>
            <person name="Quan G."/>
            <person name="Lucarotti C.J."/>
            <person name="Roe A.D."/>
            <person name="Sperling F.A.H."/>
            <person name="Levesque R.C."/>
            <person name="Cusson M."/>
        </authorList>
    </citation>
    <scope>NUCLEOTIDE SEQUENCE [LARGE SCALE GENOMIC DNA]</scope>
    <source>
        <strain evidence="1">Glfc:IPQL:Cfum</strain>
    </source>
</reference>
<gene>
    <name evidence="1" type="ORF">MSG28_002931</name>
</gene>
<evidence type="ECO:0000313" key="2">
    <source>
        <dbReference type="Proteomes" id="UP001064048"/>
    </source>
</evidence>
<sequence length="158" mass="18050">MEYMVWDEELAEKATRWAESGIFGHNPDRSLGSRRWNLVGENVHINNLPGPPDVPVIPDIEEALNDWFSEHQNYGFEPYSLTTERPIGHYTQMVWAESTHVGCGISQKRENDVTTTLFVCNYGPTGNYLDQVPYHNNGLRGYLRCANGNCGRPYGYYC</sequence>
<dbReference type="EMBL" id="CM046104">
    <property type="protein sequence ID" value="KAI8424442.1"/>
    <property type="molecule type" value="Genomic_DNA"/>
</dbReference>
<organism evidence="1 2">
    <name type="scientific">Choristoneura fumiferana</name>
    <name type="common">Spruce budworm moth</name>
    <name type="synonym">Archips fumiferana</name>
    <dbReference type="NCBI Taxonomy" id="7141"/>
    <lineage>
        <taxon>Eukaryota</taxon>
        <taxon>Metazoa</taxon>
        <taxon>Ecdysozoa</taxon>
        <taxon>Arthropoda</taxon>
        <taxon>Hexapoda</taxon>
        <taxon>Insecta</taxon>
        <taxon>Pterygota</taxon>
        <taxon>Neoptera</taxon>
        <taxon>Endopterygota</taxon>
        <taxon>Lepidoptera</taxon>
        <taxon>Glossata</taxon>
        <taxon>Ditrysia</taxon>
        <taxon>Tortricoidea</taxon>
        <taxon>Tortricidae</taxon>
        <taxon>Tortricinae</taxon>
        <taxon>Choristoneura</taxon>
    </lineage>
</organism>
<protein>
    <submittedName>
        <fullName evidence="1">Uncharacterized protein</fullName>
    </submittedName>
</protein>